<proteinExistence type="predicted"/>
<dbReference type="Proteomes" id="UP001207742">
    <property type="component" value="Unassembled WGS sequence"/>
</dbReference>
<reference evidence="1 2" key="1">
    <citation type="submission" date="2022-10" db="EMBL/GenBank/DDBJ databases">
        <title>Chitinophaga nivalis PC15 sp. nov., isolated from Pyeongchang county, South Korea.</title>
        <authorList>
            <person name="Trinh H.N."/>
        </authorList>
    </citation>
    <scope>NUCLEOTIDE SEQUENCE [LARGE SCALE GENOMIC DNA]</scope>
    <source>
        <strain evidence="1 2">PC14</strain>
    </source>
</reference>
<keyword evidence="2" id="KW-1185">Reference proteome</keyword>
<dbReference type="EMBL" id="JAPDNS010000002">
    <property type="protein sequence ID" value="MCW3486643.1"/>
    <property type="molecule type" value="Genomic_DNA"/>
</dbReference>
<evidence type="ECO:0000313" key="2">
    <source>
        <dbReference type="Proteomes" id="UP001207742"/>
    </source>
</evidence>
<sequence length="111" mass="13151">MIDEVRLLQIRNLLALSNKNLEKKFFINYNSLEYHWFEIERDQFLFVFKRRLKNSEMKKETIRGLKQIISSFELSGDELISSNTISTGDSDLIIYSNINITVLFGVLEFEH</sequence>
<accession>A0ABT3IRQ4</accession>
<evidence type="ECO:0000313" key="1">
    <source>
        <dbReference type="EMBL" id="MCW3486643.1"/>
    </source>
</evidence>
<dbReference type="RefSeq" id="WP_264733458.1">
    <property type="nucleotide sequence ID" value="NZ_JAPDNR010000001.1"/>
</dbReference>
<protein>
    <submittedName>
        <fullName evidence="1">Uncharacterized protein</fullName>
    </submittedName>
</protein>
<gene>
    <name evidence="1" type="ORF">OL497_22260</name>
</gene>
<comment type="caution">
    <text evidence="1">The sequence shown here is derived from an EMBL/GenBank/DDBJ whole genome shotgun (WGS) entry which is preliminary data.</text>
</comment>
<name>A0ABT3IRQ4_9BACT</name>
<organism evidence="1 2">
    <name type="scientific">Chitinophaga nivalis</name>
    <dbReference type="NCBI Taxonomy" id="2991709"/>
    <lineage>
        <taxon>Bacteria</taxon>
        <taxon>Pseudomonadati</taxon>
        <taxon>Bacteroidota</taxon>
        <taxon>Chitinophagia</taxon>
        <taxon>Chitinophagales</taxon>
        <taxon>Chitinophagaceae</taxon>
        <taxon>Chitinophaga</taxon>
    </lineage>
</organism>